<dbReference type="PROSITE" id="PS50887">
    <property type="entry name" value="GGDEF"/>
    <property type="match status" value="1"/>
</dbReference>
<feature type="transmembrane region" description="Helical" evidence="1">
    <location>
        <begin position="22"/>
        <end position="41"/>
    </location>
</feature>
<protein>
    <submittedName>
        <fullName evidence="3">Diguanylate cyclase</fullName>
    </submittedName>
</protein>
<keyword evidence="1" id="KW-1133">Transmembrane helix</keyword>
<organism evidence="3 4">
    <name type="scientific">Mycobacterium alsense</name>
    <dbReference type="NCBI Taxonomy" id="324058"/>
    <lineage>
        <taxon>Bacteria</taxon>
        <taxon>Bacillati</taxon>
        <taxon>Actinomycetota</taxon>
        <taxon>Actinomycetes</taxon>
        <taxon>Mycobacteriales</taxon>
        <taxon>Mycobacteriaceae</taxon>
        <taxon>Mycobacterium</taxon>
    </lineage>
</organism>
<dbReference type="PANTHER" id="PTHR45138">
    <property type="entry name" value="REGULATORY COMPONENTS OF SENSORY TRANSDUCTION SYSTEM"/>
    <property type="match status" value="1"/>
</dbReference>
<feature type="transmembrane region" description="Helical" evidence="1">
    <location>
        <begin position="53"/>
        <end position="73"/>
    </location>
</feature>
<dbReference type="InterPro" id="IPR029787">
    <property type="entry name" value="Nucleotide_cyclase"/>
</dbReference>
<feature type="transmembrane region" description="Helical" evidence="1">
    <location>
        <begin position="153"/>
        <end position="174"/>
    </location>
</feature>
<gene>
    <name evidence="3" type="ORF">A5672_16885</name>
</gene>
<accession>A0ABD6P0C1</accession>
<dbReference type="RefSeq" id="WP_067317526.1">
    <property type="nucleotide sequence ID" value="NZ_LZIT01000156.1"/>
</dbReference>
<comment type="caution">
    <text evidence="3">The sequence shown here is derived from an EMBL/GenBank/DDBJ whole genome shotgun (WGS) entry which is preliminary data.</text>
</comment>
<dbReference type="EMBL" id="LZIT01000156">
    <property type="protein sequence ID" value="OBG37979.1"/>
    <property type="molecule type" value="Genomic_DNA"/>
</dbReference>
<sequence length="358" mass="38101">MTRPDQYEGVSAYLKGRGLQTIWRRATFAFTASQAALPLLMLRTPTGPADPTLRAAFVVMAALGFAGAFWWLLRWPTRRQSIGFSLGATAAIAVTCLGLANPYAGLMGCTTFAILGGFTAYFHTGHYVFANFVVAAACAATLAHRLIAATGDIALTSAGLITVTALNIGVPFGIRSLVHTLRTDLLASDRDALTGLHNRRSFYDAVHELITLRRRSPGRYLVIAVIDLDDFKKINDTQGHAVGDQVLVAVGAALRQSCAVSAVIGRIGGEEFVIVDTDTTPNPVRMAERLRRAIADVPFPITASIGTSGVALDIAPPADDTQLIDDLISTSDAAMYEAKRAGGNQVRHRPALLSPGAR</sequence>
<name>A0ABD6P0C1_9MYCO</name>
<feature type="transmembrane region" description="Helical" evidence="1">
    <location>
        <begin position="129"/>
        <end position="147"/>
    </location>
</feature>
<evidence type="ECO:0000256" key="1">
    <source>
        <dbReference type="SAM" id="Phobius"/>
    </source>
</evidence>
<keyword evidence="1" id="KW-0812">Transmembrane</keyword>
<dbReference type="Proteomes" id="UP000092086">
    <property type="component" value="Unassembled WGS sequence"/>
</dbReference>
<keyword evidence="1" id="KW-0472">Membrane</keyword>
<dbReference type="InterPro" id="IPR043128">
    <property type="entry name" value="Rev_trsase/Diguanyl_cyclase"/>
</dbReference>
<dbReference type="SMART" id="SM00267">
    <property type="entry name" value="GGDEF"/>
    <property type="match status" value="1"/>
</dbReference>
<dbReference type="AlphaFoldDB" id="A0ABD6P0C1"/>
<dbReference type="NCBIfam" id="TIGR00254">
    <property type="entry name" value="GGDEF"/>
    <property type="match status" value="1"/>
</dbReference>
<dbReference type="Pfam" id="PF00990">
    <property type="entry name" value="GGDEF"/>
    <property type="match status" value="1"/>
</dbReference>
<reference evidence="3 4" key="1">
    <citation type="submission" date="2016-06" db="EMBL/GenBank/DDBJ databases">
        <authorList>
            <person name="Sutton G."/>
            <person name="Brinkac L."/>
            <person name="Sanka R."/>
            <person name="Adams M."/>
            <person name="Lau E."/>
            <person name="Sam S."/>
            <person name="Sreng N."/>
            <person name="Him V."/>
            <person name="Kerleguer A."/>
            <person name="Cheng S."/>
        </authorList>
    </citation>
    <scope>NUCLEOTIDE SEQUENCE [LARGE SCALE GENOMIC DNA]</scope>
    <source>
        <strain evidence="3 4">E2978</strain>
    </source>
</reference>
<dbReference type="SUPFAM" id="SSF55073">
    <property type="entry name" value="Nucleotide cyclase"/>
    <property type="match status" value="1"/>
</dbReference>
<evidence type="ECO:0000313" key="4">
    <source>
        <dbReference type="Proteomes" id="UP000092086"/>
    </source>
</evidence>
<dbReference type="PANTHER" id="PTHR45138:SF9">
    <property type="entry name" value="DIGUANYLATE CYCLASE DGCM-RELATED"/>
    <property type="match status" value="1"/>
</dbReference>
<feature type="transmembrane region" description="Helical" evidence="1">
    <location>
        <begin position="82"/>
        <end position="100"/>
    </location>
</feature>
<dbReference type="Gene3D" id="3.30.70.270">
    <property type="match status" value="1"/>
</dbReference>
<proteinExistence type="predicted"/>
<dbReference type="InterPro" id="IPR050469">
    <property type="entry name" value="Diguanylate_Cyclase"/>
</dbReference>
<evidence type="ECO:0000313" key="3">
    <source>
        <dbReference type="EMBL" id="OBG37979.1"/>
    </source>
</evidence>
<feature type="domain" description="GGDEF" evidence="2">
    <location>
        <begin position="219"/>
        <end position="351"/>
    </location>
</feature>
<dbReference type="CDD" id="cd01949">
    <property type="entry name" value="GGDEF"/>
    <property type="match status" value="1"/>
</dbReference>
<evidence type="ECO:0000259" key="2">
    <source>
        <dbReference type="PROSITE" id="PS50887"/>
    </source>
</evidence>
<dbReference type="InterPro" id="IPR000160">
    <property type="entry name" value="GGDEF_dom"/>
</dbReference>